<evidence type="ECO:0000313" key="4">
    <source>
        <dbReference type="EMBL" id="TBW38031.1"/>
    </source>
</evidence>
<feature type="signal peptide" evidence="2">
    <location>
        <begin position="1"/>
        <end position="30"/>
    </location>
</feature>
<accession>A0A4Q9VR30</accession>
<feature type="region of interest" description="Disordered" evidence="1">
    <location>
        <begin position="225"/>
        <end position="261"/>
    </location>
</feature>
<keyword evidence="2" id="KW-0732">Signal</keyword>
<dbReference type="InterPro" id="IPR027372">
    <property type="entry name" value="Phytase-like_dom"/>
</dbReference>
<dbReference type="OrthoDB" id="384721at2"/>
<evidence type="ECO:0000313" key="5">
    <source>
        <dbReference type="Proteomes" id="UP000292781"/>
    </source>
</evidence>
<gene>
    <name evidence="4" type="ORF">EYW49_10530</name>
</gene>
<feature type="chain" id="PRO_5020189991" description="Phytase-like domain-containing protein" evidence="2">
    <location>
        <begin position="31"/>
        <end position="494"/>
    </location>
</feature>
<keyword evidence="5" id="KW-1185">Reference proteome</keyword>
<reference evidence="4 5" key="1">
    <citation type="submission" date="2019-02" db="EMBL/GenBank/DDBJ databases">
        <title>Siculibacillus lacustris gen. nov., sp. nov., a new rosette-forming bacterium isolated from a freshwater crater lake (Lake St. Ana, Romania).</title>
        <authorList>
            <person name="Felfoldi T."/>
            <person name="Marton Z."/>
            <person name="Szabo A."/>
            <person name="Mentes A."/>
            <person name="Boka K."/>
            <person name="Marialigeti K."/>
            <person name="Mathe I."/>
            <person name="Koncz M."/>
            <person name="Schumann P."/>
            <person name="Toth E."/>
        </authorList>
    </citation>
    <scope>NUCLEOTIDE SEQUENCE [LARGE SCALE GENOMIC DNA]</scope>
    <source>
        <strain evidence="4 5">SA-279</strain>
    </source>
</reference>
<dbReference type="RefSeq" id="WP_131309357.1">
    <property type="nucleotide sequence ID" value="NZ_SJFN01000013.1"/>
</dbReference>
<dbReference type="EMBL" id="SJFN01000013">
    <property type="protein sequence ID" value="TBW38031.1"/>
    <property type="molecule type" value="Genomic_DNA"/>
</dbReference>
<feature type="domain" description="Phytase-like" evidence="3">
    <location>
        <begin position="65"/>
        <end position="457"/>
    </location>
</feature>
<dbReference type="PANTHER" id="PTHR37957">
    <property type="entry name" value="BLR7070 PROTEIN"/>
    <property type="match status" value="1"/>
</dbReference>
<evidence type="ECO:0000256" key="1">
    <source>
        <dbReference type="SAM" id="MobiDB-lite"/>
    </source>
</evidence>
<organism evidence="4 5">
    <name type="scientific">Siculibacillus lacustris</name>
    <dbReference type="NCBI Taxonomy" id="1549641"/>
    <lineage>
        <taxon>Bacteria</taxon>
        <taxon>Pseudomonadati</taxon>
        <taxon>Pseudomonadota</taxon>
        <taxon>Alphaproteobacteria</taxon>
        <taxon>Hyphomicrobiales</taxon>
        <taxon>Ancalomicrobiaceae</taxon>
        <taxon>Siculibacillus</taxon>
    </lineage>
</organism>
<comment type="caution">
    <text evidence="4">The sequence shown here is derived from an EMBL/GenBank/DDBJ whole genome shotgun (WGS) entry which is preliminary data.</text>
</comment>
<dbReference type="AlphaFoldDB" id="A0A4Q9VR30"/>
<name>A0A4Q9VR30_9HYPH</name>
<dbReference type="Proteomes" id="UP000292781">
    <property type="component" value="Unassembled WGS sequence"/>
</dbReference>
<protein>
    <recommendedName>
        <fullName evidence="3">Phytase-like domain-containing protein</fullName>
    </recommendedName>
</protein>
<proteinExistence type="predicted"/>
<evidence type="ECO:0000256" key="2">
    <source>
        <dbReference type="SAM" id="SignalP"/>
    </source>
</evidence>
<dbReference type="PANTHER" id="PTHR37957:SF1">
    <property type="entry name" value="PHYTASE-LIKE DOMAIN-CONTAINING PROTEIN"/>
    <property type="match status" value="1"/>
</dbReference>
<evidence type="ECO:0000259" key="3">
    <source>
        <dbReference type="Pfam" id="PF13449"/>
    </source>
</evidence>
<dbReference type="Pfam" id="PF13449">
    <property type="entry name" value="Phytase-like"/>
    <property type="match status" value="1"/>
</dbReference>
<sequence length="494" mass="52338">MPVAPIRSGRLGRLAGLLVLAATAAVPAVAAERAVEVGGHRYVVHGLVGVGRIPAATRDGLGETFGSGSGMAMDPAAWHRTATGYAGALWLLPDRGYNVEGTTDYRARFNRIEVTLTPAPDGASGLPQTQVDARITATTLLTDETGEPMTGLDPVGVRAPRAGLPRLPQAVNGRVSLDPEAIVHLADGGFFVSDEYGPFVYRFSSEGKLLSAIEPPAAFLPIRKGKVDFSSNNPGPGAPTPDPKNPERGRQNNQGLEGSALTPDGRFLVSVLQSATRQDGGDDSATRRYTRALIWDVADPAAPKLVHEYVVPLPVFTDAKGKTTVAAQSELAAIGEGRFLLLARDSNNGHGVKGDTSLYRKIEILDFAGATDIRGTYDEVTPVAPKGVLADGVEPATLTPFVDLNDNAELGRFGLHNGKPDDENLLSEKWEAMGLVPTLDPARPDDFFLFVANDNDFITQKGFQVGAAYADAGGAEVDTMFLVWRVTLPGLARR</sequence>